<reference evidence="1" key="1">
    <citation type="submission" date="2021-05" db="EMBL/GenBank/DDBJ databases">
        <authorList>
            <person name="Alioto T."/>
            <person name="Alioto T."/>
            <person name="Gomez Garrido J."/>
        </authorList>
    </citation>
    <scope>NUCLEOTIDE SEQUENCE</scope>
</reference>
<evidence type="ECO:0000313" key="1">
    <source>
        <dbReference type="EMBL" id="CAG6462761.1"/>
    </source>
</evidence>
<proteinExistence type="predicted"/>
<name>A0A8D8F8W9_CULPI</name>
<protein>
    <submittedName>
        <fullName evidence="1">(northern house mosquito) hypothetical protein</fullName>
    </submittedName>
</protein>
<accession>A0A8D8F8W9</accession>
<organism evidence="1">
    <name type="scientific">Culex pipiens</name>
    <name type="common">House mosquito</name>
    <dbReference type="NCBI Taxonomy" id="7175"/>
    <lineage>
        <taxon>Eukaryota</taxon>
        <taxon>Metazoa</taxon>
        <taxon>Ecdysozoa</taxon>
        <taxon>Arthropoda</taxon>
        <taxon>Hexapoda</taxon>
        <taxon>Insecta</taxon>
        <taxon>Pterygota</taxon>
        <taxon>Neoptera</taxon>
        <taxon>Endopterygota</taxon>
        <taxon>Diptera</taxon>
        <taxon>Nematocera</taxon>
        <taxon>Culicoidea</taxon>
        <taxon>Culicidae</taxon>
        <taxon>Culicinae</taxon>
        <taxon>Culicini</taxon>
        <taxon>Culex</taxon>
        <taxon>Culex</taxon>
    </lineage>
</organism>
<dbReference type="EMBL" id="HBUE01046150">
    <property type="protein sequence ID" value="CAG6462761.1"/>
    <property type="molecule type" value="Transcribed_RNA"/>
</dbReference>
<dbReference type="EMBL" id="HBUE01046151">
    <property type="protein sequence ID" value="CAG6462763.1"/>
    <property type="molecule type" value="Transcribed_RNA"/>
</dbReference>
<sequence>MVSCYNVSPRLYFLIYSRGFNWNCLSQLFPRYCSSRHILRCRTFPLCFINRSCICYYRGICSLIPTILRLYSQRYMSQNPLRNYICRRQYNLLPTTLSRTIWHASTILRLPRCIHNMKYYLINRLIHFPNSSYTNSFHHLRSICI</sequence>
<dbReference type="AlphaFoldDB" id="A0A8D8F8W9"/>